<dbReference type="NCBIfam" id="NF045542">
    <property type="entry name" value="Clp_rel_HeadMat"/>
    <property type="match status" value="1"/>
</dbReference>
<dbReference type="Proteomes" id="UP000051500">
    <property type="component" value="Unassembled WGS sequence"/>
</dbReference>
<dbReference type="PATRIC" id="fig|1122146.4.peg.719"/>
<dbReference type="InterPro" id="IPR029045">
    <property type="entry name" value="ClpP/crotonase-like_dom_sf"/>
</dbReference>
<dbReference type="Pfam" id="PF00574">
    <property type="entry name" value="CLP_protease"/>
    <property type="match status" value="1"/>
</dbReference>
<accession>A0A0R2KQR1</accession>
<dbReference type="InterPro" id="IPR023562">
    <property type="entry name" value="ClpP/TepA"/>
</dbReference>
<gene>
    <name evidence="4" type="ORF">IV53_GL000695</name>
</gene>
<dbReference type="GO" id="GO:0009368">
    <property type="term" value="C:endopeptidase Clp complex"/>
    <property type="evidence" value="ECO:0007669"/>
    <property type="project" value="TreeGrafter"/>
</dbReference>
<dbReference type="GO" id="GO:0004176">
    <property type="term" value="F:ATP-dependent peptidase activity"/>
    <property type="evidence" value="ECO:0007669"/>
    <property type="project" value="TreeGrafter"/>
</dbReference>
<reference evidence="4 5" key="1">
    <citation type="journal article" date="2015" name="Genome Announc.">
        <title>Expanding the biotechnology potential of lactobacilli through comparative genomics of 213 strains and associated genera.</title>
        <authorList>
            <person name="Sun Z."/>
            <person name="Harris H.M."/>
            <person name="McCann A."/>
            <person name="Guo C."/>
            <person name="Argimon S."/>
            <person name="Zhang W."/>
            <person name="Yang X."/>
            <person name="Jeffery I.B."/>
            <person name="Cooney J.C."/>
            <person name="Kagawa T.F."/>
            <person name="Liu W."/>
            <person name="Song Y."/>
            <person name="Salvetti E."/>
            <person name="Wrobel A."/>
            <person name="Rasinkangas P."/>
            <person name="Parkhill J."/>
            <person name="Rea M.C."/>
            <person name="O'Sullivan O."/>
            <person name="Ritari J."/>
            <person name="Douillard F.P."/>
            <person name="Paul Ross R."/>
            <person name="Yang R."/>
            <person name="Briner A.E."/>
            <person name="Felis G.E."/>
            <person name="de Vos W.M."/>
            <person name="Barrangou R."/>
            <person name="Klaenhammer T.R."/>
            <person name="Caufield P.W."/>
            <person name="Cui Y."/>
            <person name="Zhang H."/>
            <person name="O'Toole P.W."/>
        </authorList>
    </citation>
    <scope>NUCLEOTIDE SEQUENCE [LARGE SCALE GENOMIC DNA]</scope>
    <source>
        <strain evidence="4 5">DSM 22408</strain>
    </source>
</reference>
<dbReference type="GO" id="GO:0051117">
    <property type="term" value="F:ATPase binding"/>
    <property type="evidence" value="ECO:0007669"/>
    <property type="project" value="TreeGrafter"/>
</dbReference>
<dbReference type="CDD" id="cd07016">
    <property type="entry name" value="S14_ClpP_1"/>
    <property type="match status" value="1"/>
</dbReference>
<evidence type="ECO:0008006" key="6">
    <source>
        <dbReference type="Google" id="ProtNLM"/>
    </source>
</evidence>
<dbReference type="GO" id="GO:0006515">
    <property type="term" value="P:protein quality control for misfolded or incompletely synthesized proteins"/>
    <property type="evidence" value="ECO:0007669"/>
    <property type="project" value="TreeGrafter"/>
</dbReference>
<keyword evidence="2" id="KW-0378">Hydrolase</keyword>
<dbReference type="eggNOG" id="COG0740">
    <property type="taxonomic scope" value="Bacteria"/>
</dbReference>
<evidence type="ECO:0000256" key="2">
    <source>
        <dbReference type="ARBA" id="ARBA00022801"/>
    </source>
</evidence>
<keyword evidence="1" id="KW-0645">Protease</keyword>
<dbReference type="PANTHER" id="PTHR10381:SF70">
    <property type="entry name" value="ATP-DEPENDENT CLP PROTEASE PROTEOLYTIC SUBUNIT"/>
    <property type="match status" value="1"/>
</dbReference>
<evidence type="ECO:0000256" key="3">
    <source>
        <dbReference type="ARBA" id="ARBA00022825"/>
    </source>
</evidence>
<protein>
    <recommendedName>
        <fullName evidence="6">ATP-dependent Clp protease proteolytic subunit</fullName>
    </recommendedName>
</protein>
<dbReference type="AlphaFoldDB" id="A0A0R2KQR1"/>
<dbReference type="SUPFAM" id="SSF52096">
    <property type="entry name" value="ClpP/crotonase"/>
    <property type="match status" value="1"/>
</dbReference>
<name>A0A0R2KQR1_9LACO</name>
<evidence type="ECO:0000256" key="1">
    <source>
        <dbReference type="ARBA" id="ARBA00022670"/>
    </source>
</evidence>
<dbReference type="STRING" id="1122146.IV53_GL000695"/>
<dbReference type="Gene3D" id="3.90.226.10">
    <property type="entry name" value="2-enoyl-CoA Hydratase, Chain A, domain 1"/>
    <property type="match status" value="1"/>
</dbReference>
<comment type="caution">
    <text evidence="4">The sequence shown here is derived from an EMBL/GenBank/DDBJ whole genome shotgun (WGS) entry which is preliminary data.</text>
</comment>
<proteinExistence type="predicted"/>
<dbReference type="PANTHER" id="PTHR10381">
    <property type="entry name" value="ATP-DEPENDENT CLP PROTEASE PROTEOLYTIC SUBUNIT"/>
    <property type="match status" value="1"/>
</dbReference>
<dbReference type="GO" id="GO:0004252">
    <property type="term" value="F:serine-type endopeptidase activity"/>
    <property type="evidence" value="ECO:0007669"/>
    <property type="project" value="TreeGrafter"/>
</dbReference>
<keyword evidence="3" id="KW-0720">Serine protease</keyword>
<keyword evidence="5" id="KW-1185">Reference proteome</keyword>
<evidence type="ECO:0000313" key="4">
    <source>
        <dbReference type="EMBL" id="KRN88727.1"/>
    </source>
</evidence>
<organism evidence="4 5">
    <name type="scientific">Ligilactobacillus ceti DSM 22408</name>
    <dbReference type="NCBI Taxonomy" id="1122146"/>
    <lineage>
        <taxon>Bacteria</taxon>
        <taxon>Bacillati</taxon>
        <taxon>Bacillota</taxon>
        <taxon>Bacilli</taxon>
        <taxon>Lactobacillales</taxon>
        <taxon>Lactobacillaceae</taxon>
        <taxon>Ligilactobacillus</taxon>
    </lineage>
</organism>
<sequence>MLKEYKGKVTVKIDGLAASAGSVIAMAGDEVLASPVSLLMIHNPITQVYGNKELMKQVISMLDEVKESIINAYEIKTGLSRDKISNLMNNETWMNANKAIELGFVDGIIDRKSLENLEMPNVSDSFSQIKVMNSLVNKIAHKCKIERKENINKVKATDLFGRLDLIKNWRNK</sequence>
<dbReference type="EMBL" id="JQBZ01000025">
    <property type="protein sequence ID" value="KRN88727.1"/>
    <property type="molecule type" value="Genomic_DNA"/>
</dbReference>
<evidence type="ECO:0000313" key="5">
    <source>
        <dbReference type="Proteomes" id="UP000051500"/>
    </source>
</evidence>